<name>A0A8S0X9N1_9GAMM</name>
<feature type="domain" description="STAS" evidence="2">
    <location>
        <begin position="240"/>
        <end position="351"/>
    </location>
</feature>
<dbReference type="InterPro" id="IPR025751">
    <property type="entry name" value="RsbRD_N_dom"/>
</dbReference>
<keyword evidence="4" id="KW-1185">Reference proteome</keyword>
<evidence type="ECO:0000313" key="3">
    <source>
        <dbReference type="EMBL" id="CAA9892476.1"/>
    </source>
</evidence>
<dbReference type="PROSITE" id="PS50801">
    <property type="entry name" value="STAS"/>
    <property type="match status" value="1"/>
</dbReference>
<evidence type="ECO:0000259" key="2">
    <source>
        <dbReference type="PROSITE" id="PS50801"/>
    </source>
</evidence>
<dbReference type="Gene3D" id="3.30.750.24">
    <property type="entry name" value="STAS domain"/>
    <property type="match status" value="1"/>
</dbReference>
<keyword evidence="1" id="KW-0597">Phosphoprotein</keyword>
<dbReference type="Proteomes" id="UP000494216">
    <property type="component" value="Unassembled WGS sequence"/>
</dbReference>
<dbReference type="Pfam" id="PF14361">
    <property type="entry name" value="RsbRD_N"/>
    <property type="match status" value="1"/>
</dbReference>
<protein>
    <submittedName>
        <fullName evidence="3">Anti-sigma-factor antagonist (Modular protein)</fullName>
    </submittedName>
</protein>
<proteinExistence type="predicted"/>
<dbReference type="CDD" id="cd07041">
    <property type="entry name" value="STAS_RsbR_RsbS_like"/>
    <property type="match status" value="1"/>
</dbReference>
<dbReference type="Pfam" id="PF01740">
    <property type="entry name" value="STAS"/>
    <property type="match status" value="1"/>
</dbReference>
<reference evidence="3 4" key="1">
    <citation type="submission" date="2020-02" db="EMBL/GenBank/DDBJ databases">
        <authorList>
            <person name="Hogendoorn C."/>
        </authorList>
    </citation>
    <scope>NUCLEOTIDE SEQUENCE [LARGE SCALE GENOMIC DNA]</scope>
    <source>
        <strain evidence="3">METHB21</strain>
    </source>
</reference>
<evidence type="ECO:0000313" key="4">
    <source>
        <dbReference type="Proteomes" id="UP000494216"/>
    </source>
</evidence>
<sequence>MRPEDADDLQSLPPGSLDLGAMSPVIFRYKPDWGRMTALNTINTNSSTKKFCITRLALEIQALIHHHRKKPTMPQINSKTVEVLTQRTKDVLEDWLRAQLASATLRLDLVSENELRKQSHDFLTLFATACEASKLQDINTPQWDEAPHWKEVREYLSSITFSRARQGFSSSETATFVLSLKQPLFSHLRQLMNSNSEELIETMWTVTVLIDKLALLSTENYQQGREEIIRRQQQELLELSTPVVKAWDGVLILPLIGTLDSARTQIIMENLLQTILDSGSALAIVDITGVTTVDTLVAQHLLKTIAAAKLMGADCIISGIRPQIAQTMVHLGVGFGEVATKASLADALAESFKRLGLTVGSLQAPA</sequence>
<dbReference type="PANTHER" id="PTHR33745">
    <property type="entry name" value="RSBT ANTAGONIST PROTEIN RSBS-RELATED"/>
    <property type="match status" value="1"/>
</dbReference>
<gene>
    <name evidence="3" type="ORF">METHB2_70083</name>
</gene>
<dbReference type="PANTHER" id="PTHR33745:SF3">
    <property type="entry name" value="RSBT CO-ANTAGONIST PROTEIN RSBRC"/>
    <property type="match status" value="1"/>
</dbReference>
<dbReference type="EMBL" id="CADCXN010000102">
    <property type="protein sequence ID" value="CAA9892476.1"/>
    <property type="molecule type" value="Genomic_DNA"/>
</dbReference>
<organism evidence="3 4">
    <name type="scientific">Candidatus Methylobacter favarea</name>
    <dbReference type="NCBI Taxonomy" id="2707345"/>
    <lineage>
        <taxon>Bacteria</taxon>
        <taxon>Pseudomonadati</taxon>
        <taxon>Pseudomonadota</taxon>
        <taxon>Gammaproteobacteria</taxon>
        <taxon>Methylococcales</taxon>
        <taxon>Methylococcaceae</taxon>
        <taxon>Methylobacter</taxon>
    </lineage>
</organism>
<dbReference type="SUPFAM" id="SSF52091">
    <property type="entry name" value="SpoIIaa-like"/>
    <property type="match status" value="1"/>
</dbReference>
<accession>A0A8S0X9N1</accession>
<comment type="caution">
    <text evidence="3">The sequence shown here is derived from an EMBL/GenBank/DDBJ whole genome shotgun (WGS) entry which is preliminary data.</text>
</comment>
<dbReference type="InterPro" id="IPR051932">
    <property type="entry name" value="Bact_StressResp_Reg"/>
</dbReference>
<dbReference type="AlphaFoldDB" id="A0A8S0X9N1"/>
<dbReference type="InterPro" id="IPR002645">
    <property type="entry name" value="STAS_dom"/>
</dbReference>
<dbReference type="InterPro" id="IPR036513">
    <property type="entry name" value="STAS_dom_sf"/>
</dbReference>
<evidence type="ECO:0000256" key="1">
    <source>
        <dbReference type="ARBA" id="ARBA00022553"/>
    </source>
</evidence>